<evidence type="ECO:0000256" key="7">
    <source>
        <dbReference type="SAM" id="Phobius"/>
    </source>
</evidence>
<keyword evidence="1" id="KW-0479">Metal-binding</keyword>
<feature type="transmembrane region" description="Helical" evidence="7">
    <location>
        <begin position="6"/>
        <end position="26"/>
    </location>
</feature>
<dbReference type="PANTHER" id="PTHR46813:SF16">
    <property type="entry name" value="GATA TRANSCRIPTION FACTOR 18"/>
    <property type="match status" value="1"/>
</dbReference>
<keyword evidence="2" id="KW-0863">Zinc-finger</keyword>
<dbReference type="PANTHER" id="PTHR46813">
    <property type="entry name" value="GATA TRANSCRIPTION FACTOR 18"/>
    <property type="match status" value="1"/>
</dbReference>
<name>A0ABR0X155_REHGL</name>
<sequence>MKTLIIIIITRKSVLLVCRTLVGTFCRRNTRRRRLRRRRLPPRATVEEVAPAETLFSLAGVLTVIPRLLRYGEMSLCNACGIRFKKEERRATAAAASSNGGAAAHGGHVDTQQYMMNGSSWGQPQKTTPCYSSAYGNEFRFIEDDVVDHRDSQFLSWRFNVADRPSLVHDFTR</sequence>
<dbReference type="EMBL" id="JABTTQ020000006">
    <property type="protein sequence ID" value="KAK6152921.1"/>
    <property type="molecule type" value="Genomic_DNA"/>
</dbReference>
<keyword evidence="7" id="KW-1133">Transmembrane helix</keyword>
<keyword evidence="7" id="KW-0812">Transmembrane</keyword>
<protein>
    <recommendedName>
        <fullName evidence="10">GATA transcription factor</fullName>
    </recommendedName>
</protein>
<keyword evidence="6" id="KW-0804">Transcription</keyword>
<evidence type="ECO:0000256" key="5">
    <source>
        <dbReference type="ARBA" id="ARBA00023125"/>
    </source>
</evidence>
<evidence type="ECO:0000256" key="4">
    <source>
        <dbReference type="ARBA" id="ARBA00023015"/>
    </source>
</evidence>
<keyword evidence="7" id="KW-0472">Membrane</keyword>
<comment type="caution">
    <text evidence="8">The sequence shown here is derived from an EMBL/GenBank/DDBJ whole genome shotgun (WGS) entry which is preliminary data.</text>
</comment>
<evidence type="ECO:0000256" key="1">
    <source>
        <dbReference type="ARBA" id="ARBA00022723"/>
    </source>
</evidence>
<gene>
    <name evidence="8" type="ORF">DH2020_012560</name>
</gene>
<keyword evidence="9" id="KW-1185">Reference proteome</keyword>
<keyword evidence="4" id="KW-0805">Transcription regulation</keyword>
<evidence type="ECO:0000256" key="6">
    <source>
        <dbReference type="ARBA" id="ARBA00023163"/>
    </source>
</evidence>
<keyword evidence="3" id="KW-0862">Zinc</keyword>
<evidence type="ECO:0000256" key="2">
    <source>
        <dbReference type="ARBA" id="ARBA00022771"/>
    </source>
</evidence>
<proteinExistence type="predicted"/>
<reference evidence="8 9" key="1">
    <citation type="journal article" date="2021" name="Comput. Struct. Biotechnol. J.">
        <title>De novo genome assembly of the potent medicinal plant Rehmannia glutinosa using nanopore technology.</title>
        <authorList>
            <person name="Ma L."/>
            <person name="Dong C."/>
            <person name="Song C."/>
            <person name="Wang X."/>
            <person name="Zheng X."/>
            <person name="Niu Y."/>
            <person name="Chen S."/>
            <person name="Feng W."/>
        </authorList>
    </citation>
    <scope>NUCLEOTIDE SEQUENCE [LARGE SCALE GENOMIC DNA]</scope>
    <source>
        <strain evidence="8">DH-2019</strain>
    </source>
</reference>
<evidence type="ECO:0000256" key="3">
    <source>
        <dbReference type="ARBA" id="ARBA00022833"/>
    </source>
</evidence>
<evidence type="ECO:0000313" key="9">
    <source>
        <dbReference type="Proteomes" id="UP001318860"/>
    </source>
</evidence>
<accession>A0ABR0X155</accession>
<dbReference type="Proteomes" id="UP001318860">
    <property type="component" value="Unassembled WGS sequence"/>
</dbReference>
<evidence type="ECO:0000313" key="8">
    <source>
        <dbReference type="EMBL" id="KAK6152921.1"/>
    </source>
</evidence>
<organism evidence="8 9">
    <name type="scientific">Rehmannia glutinosa</name>
    <name type="common">Chinese foxglove</name>
    <dbReference type="NCBI Taxonomy" id="99300"/>
    <lineage>
        <taxon>Eukaryota</taxon>
        <taxon>Viridiplantae</taxon>
        <taxon>Streptophyta</taxon>
        <taxon>Embryophyta</taxon>
        <taxon>Tracheophyta</taxon>
        <taxon>Spermatophyta</taxon>
        <taxon>Magnoliopsida</taxon>
        <taxon>eudicotyledons</taxon>
        <taxon>Gunneridae</taxon>
        <taxon>Pentapetalae</taxon>
        <taxon>asterids</taxon>
        <taxon>lamiids</taxon>
        <taxon>Lamiales</taxon>
        <taxon>Orobanchaceae</taxon>
        <taxon>Rehmannieae</taxon>
        <taxon>Rehmannia</taxon>
    </lineage>
</organism>
<keyword evidence="5" id="KW-0238">DNA-binding</keyword>
<evidence type="ECO:0008006" key="10">
    <source>
        <dbReference type="Google" id="ProtNLM"/>
    </source>
</evidence>